<dbReference type="Pfam" id="PF13884">
    <property type="entry name" value="Peptidase_S74"/>
    <property type="match status" value="1"/>
</dbReference>
<dbReference type="Pfam" id="PF03906">
    <property type="entry name" value="Phage_T7_tail"/>
    <property type="match status" value="1"/>
</dbReference>
<dbReference type="GeneID" id="54979896"/>
<protein>
    <recommendedName>
        <fullName evidence="4">Peptidase S74 domain-containing protein</fullName>
    </recommendedName>
</protein>
<keyword evidence="2" id="KW-1227">Viral tail protein</keyword>
<comment type="subcellular location">
    <subcellularLocation>
        <location evidence="1">Virion</location>
    </subcellularLocation>
</comment>
<dbReference type="Proteomes" id="UP000224348">
    <property type="component" value="Segment"/>
</dbReference>
<dbReference type="InterPro" id="IPR005604">
    <property type="entry name" value="Phage_T7_tail_fibre-like_N"/>
</dbReference>
<sequence length="608" mass="63955">MAATELIPWINSAGEGGVRNSMQEYPGTGKNGPFEFNFAGGYIDPAHVKAYRYDPVTALTFPQTLTFIGPNQVRTSDVIPVGQFVVVYRDTPKDAPLVDYSEGAVMDEANLDKSNDQAVFIAAEMLDRFDAINSTSAEAIQRSVLAYNTANDALDLSHQALDASANAVSTANAANSKANAATSTANDAHDIAVGIDGKAQSALDASGNAVSTANAAKSTAEGIDAKATKAMSDAAASVTKANSADANATTALNTANSVSGKADNAVSTANAASSTAGAAQTRANGSLPKNGTEAMGGNIKFASVTVGGAGAVHVNADLGGSFASWNAERQYAVQLDAPNPGSAYGGIRWTQWNSRHLAAIDAYAGGNNGTLPVINFHMGTQASAWSFNQYDITRGAGGTVWGTWNINPAPKRNSYGNMGYVLSDNSSTITINWGGAFNCYVDGYFQGNMWHTGNLDPCTNARASDLYNINQSAINARAKGSRFTFDYDGTNGRTNIIVDATLVSYVQNNVSDRRLKENIQAADRDVLALIDRVKFYSFDWRSNGTHEEHGVIAQQVQSVDPRWVHTPSAGEDPLKTPLGINTFALTLDLLRAVQQLSAEVKALKAAAS</sequence>
<evidence type="ECO:0000256" key="1">
    <source>
        <dbReference type="ARBA" id="ARBA00004328"/>
    </source>
</evidence>
<organism evidence="5 6">
    <name type="scientific">Ralstonia phage RS-PI-1</name>
    <dbReference type="NCBI Taxonomy" id="1958965"/>
    <lineage>
        <taxon>Viruses</taxon>
        <taxon>Duplodnaviria</taxon>
        <taxon>Heunggongvirae</taxon>
        <taxon>Uroviricota</taxon>
        <taxon>Caudoviricetes</taxon>
        <taxon>Autographivirales</taxon>
        <taxon>Autonotataviridae</taxon>
        <taxon>Ampunavirus</taxon>
        <taxon>Ampunavirus RSPI1</taxon>
    </lineage>
</organism>
<reference evidence="5 6" key="1">
    <citation type="submission" date="2017-01" db="EMBL/GenBank/DDBJ databases">
        <title>Isolation and complete genomic analysis of a novel lytic bacteriophage infecting the Ralstonia solanacearum.</title>
        <authorList>
            <person name="Su J."/>
            <person name="Sun H."/>
            <person name="Liu J."/>
            <person name="Guo Z."/>
            <person name="Fan G."/>
            <person name="Gu G."/>
            <person name="Wang G."/>
        </authorList>
    </citation>
    <scope>NUCLEOTIDE SEQUENCE [LARGE SCALE GENOMIC DNA]</scope>
</reference>
<keyword evidence="3" id="KW-0946">Virion</keyword>
<evidence type="ECO:0000313" key="6">
    <source>
        <dbReference type="Proteomes" id="UP000224348"/>
    </source>
</evidence>
<evidence type="ECO:0000256" key="2">
    <source>
        <dbReference type="ARBA" id="ARBA00022732"/>
    </source>
</evidence>
<dbReference type="EMBL" id="KY464836">
    <property type="protein sequence ID" value="AQT27772.1"/>
    <property type="molecule type" value="Genomic_DNA"/>
</dbReference>
<dbReference type="PROSITE" id="PS51688">
    <property type="entry name" value="ICA"/>
    <property type="match status" value="1"/>
</dbReference>
<dbReference type="RefSeq" id="YP_009789749.1">
    <property type="nucleotide sequence ID" value="NC_047816.1"/>
</dbReference>
<name>A0A1S6L1B3_9CAUD</name>
<feature type="domain" description="Peptidase S74" evidence="4">
    <location>
        <begin position="511"/>
        <end position="607"/>
    </location>
</feature>
<evidence type="ECO:0000259" key="4">
    <source>
        <dbReference type="PROSITE" id="PS51688"/>
    </source>
</evidence>
<evidence type="ECO:0000313" key="5">
    <source>
        <dbReference type="EMBL" id="AQT27772.1"/>
    </source>
</evidence>
<dbReference type="KEGG" id="vg:54979896"/>
<keyword evidence="6" id="KW-1185">Reference proteome</keyword>
<dbReference type="GO" id="GO:0098015">
    <property type="term" value="C:virus tail"/>
    <property type="evidence" value="ECO:0007669"/>
    <property type="project" value="UniProtKB-KW"/>
</dbReference>
<proteinExistence type="predicted"/>
<accession>A0A1S6L1B3</accession>
<dbReference type="InterPro" id="IPR030392">
    <property type="entry name" value="S74_ICA"/>
</dbReference>
<evidence type="ECO:0000256" key="3">
    <source>
        <dbReference type="ARBA" id="ARBA00022844"/>
    </source>
</evidence>